<dbReference type="Proteomes" id="UP000541535">
    <property type="component" value="Unassembled WGS sequence"/>
</dbReference>
<evidence type="ECO:0008006" key="3">
    <source>
        <dbReference type="Google" id="ProtNLM"/>
    </source>
</evidence>
<comment type="caution">
    <text evidence="1">The sequence shown here is derived from an EMBL/GenBank/DDBJ whole genome shotgun (WGS) entry which is preliminary data.</text>
</comment>
<reference evidence="1 2" key="1">
    <citation type="submission" date="2020-08" db="EMBL/GenBank/DDBJ databases">
        <title>Genomic Encyclopedia of Type Strains, Phase III (KMG-III): the genomes of soil and plant-associated and newly described type strains.</title>
        <authorList>
            <person name="Whitman W."/>
        </authorList>
    </citation>
    <scope>NUCLEOTIDE SEQUENCE [LARGE SCALE GENOMIC DNA]</scope>
    <source>
        <strain evidence="1 2">CECT 8897</strain>
    </source>
</reference>
<name>A0A7W5FV40_9BURK</name>
<organism evidence="1 2">
    <name type="scientific">Pseudoduganella violacea</name>
    <dbReference type="NCBI Taxonomy" id="1715466"/>
    <lineage>
        <taxon>Bacteria</taxon>
        <taxon>Pseudomonadati</taxon>
        <taxon>Pseudomonadota</taxon>
        <taxon>Betaproteobacteria</taxon>
        <taxon>Burkholderiales</taxon>
        <taxon>Oxalobacteraceae</taxon>
        <taxon>Telluria group</taxon>
        <taxon>Pseudoduganella</taxon>
    </lineage>
</organism>
<sequence>MDFVFIGALAVFFVLCWGFAAGCDKLGGKQ</sequence>
<dbReference type="EMBL" id="JACHXD010000010">
    <property type="protein sequence ID" value="MBB3120575.1"/>
    <property type="molecule type" value="Genomic_DNA"/>
</dbReference>
<proteinExistence type="predicted"/>
<protein>
    <recommendedName>
        <fullName evidence="3">Potassium-transporting ATPase subunit A</fullName>
    </recommendedName>
</protein>
<keyword evidence="2" id="KW-1185">Reference proteome</keyword>
<evidence type="ECO:0000313" key="2">
    <source>
        <dbReference type="Proteomes" id="UP000541535"/>
    </source>
</evidence>
<evidence type="ECO:0000313" key="1">
    <source>
        <dbReference type="EMBL" id="MBB3120575.1"/>
    </source>
</evidence>
<accession>A0A7W5FV40</accession>
<dbReference type="AlphaFoldDB" id="A0A7W5FV40"/>
<gene>
    <name evidence="1" type="ORF">FHS03_003642</name>
</gene>